<protein>
    <submittedName>
        <fullName evidence="1">Uncharacterized protein</fullName>
    </submittedName>
</protein>
<organism evidence="1">
    <name type="scientific">Myoviridae sp. ctqfO1</name>
    <dbReference type="NCBI Taxonomy" id="2827710"/>
    <lineage>
        <taxon>Viruses</taxon>
        <taxon>Duplodnaviria</taxon>
        <taxon>Heunggongvirae</taxon>
        <taxon>Uroviricota</taxon>
        <taxon>Caudoviricetes</taxon>
    </lineage>
</organism>
<name>A0A8S5T2G5_9CAUD</name>
<evidence type="ECO:0000313" key="1">
    <source>
        <dbReference type="EMBL" id="DAF57509.1"/>
    </source>
</evidence>
<sequence>MTTFNIVADGVNANNDRILCYADDIYLQWFPLREGITGLFESKKEAKKFWKRHKNELLHGLEFSDEIVEVDKDSVHLESYEIEDEDE</sequence>
<dbReference type="EMBL" id="BK032734">
    <property type="protein sequence ID" value="DAF57509.1"/>
    <property type="molecule type" value="Genomic_DNA"/>
</dbReference>
<accession>A0A8S5T2G5</accession>
<proteinExistence type="predicted"/>
<reference evidence="1" key="1">
    <citation type="journal article" date="2021" name="Proc. Natl. Acad. Sci. U.S.A.">
        <title>A Catalog of Tens of Thousands of Viruses from Human Metagenomes Reveals Hidden Associations with Chronic Diseases.</title>
        <authorList>
            <person name="Tisza M.J."/>
            <person name="Buck C.B."/>
        </authorList>
    </citation>
    <scope>NUCLEOTIDE SEQUENCE</scope>
    <source>
        <strain evidence="1">CtqfO1</strain>
    </source>
</reference>